<dbReference type="PANTHER" id="PTHR30158:SF10">
    <property type="entry name" value="CATION EFFLUX PUMP"/>
    <property type="match status" value="1"/>
</dbReference>
<dbReference type="GO" id="GO:0005886">
    <property type="term" value="C:plasma membrane"/>
    <property type="evidence" value="ECO:0007669"/>
    <property type="project" value="TreeGrafter"/>
</dbReference>
<evidence type="ECO:0000256" key="1">
    <source>
        <dbReference type="ARBA" id="ARBA00009477"/>
    </source>
</evidence>
<accession>A0A5C5UYD4</accession>
<proteinExistence type="inferred from homology"/>
<feature type="domain" description="Multidrug resistance protein MdtA-like barrel-sandwich hybrid" evidence="4">
    <location>
        <begin position="79"/>
        <end position="262"/>
    </location>
</feature>
<protein>
    <submittedName>
        <fullName evidence="6">Efflux pump periplasmic linker BepF</fullName>
    </submittedName>
</protein>
<dbReference type="Pfam" id="PF25917">
    <property type="entry name" value="BSH_RND"/>
    <property type="match status" value="1"/>
</dbReference>
<feature type="domain" description="Multidrug resistance protein MdtA-like alpha-helical hairpin" evidence="3">
    <location>
        <begin position="140"/>
        <end position="200"/>
    </location>
</feature>
<gene>
    <name evidence="6" type="primary">bepF_3</name>
    <name evidence="6" type="ORF">Enr8_32740</name>
</gene>
<evidence type="ECO:0000313" key="7">
    <source>
        <dbReference type="Proteomes" id="UP000318878"/>
    </source>
</evidence>
<dbReference type="GO" id="GO:0046677">
    <property type="term" value="P:response to antibiotic"/>
    <property type="evidence" value="ECO:0007669"/>
    <property type="project" value="TreeGrafter"/>
</dbReference>
<dbReference type="InterPro" id="IPR058624">
    <property type="entry name" value="MdtA-like_HH"/>
</dbReference>
<dbReference type="Pfam" id="PF25944">
    <property type="entry name" value="Beta-barrel_RND"/>
    <property type="match status" value="1"/>
</dbReference>
<dbReference type="GO" id="GO:0030313">
    <property type="term" value="C:cell envelope"/>
    <property type="evidence" value="ECO:0007669"/>
    <property type="project" value="UniProtKB-SubCell"/>
</dbReference>
<sequence length="491" mass="53044">MSKQSLNQSLASMKNSQTPFLVLALAISGGFGFAAFSGCQPAAGPAMTKPVPTVTVAQPIRKEVVEWDSYTGRLEPIEFVEIRSRVSGYLQSIHFDEGQMVNAGDLLFVIDTRPFVAELNGAKAALNQAKSQLSQANAQMDESEAQQQQADARLKLAVSRVERARKLRTSAAISQDELDGHEAEIEQAQADVAAAEAGIGLAAAGVATAQAAIESAQAGVETAELNLRYTQIHAPVAGRISREYVTEGNLVSGGTATSTLLTTITSIQPIYCTFDINEQQALKYIRLAQAGKRVSSRVAKNPVYLGLADEERFPHEGHMDFVDNRFDNDTACIRVRCIFRNEKEDLVPGMFARVRLPGSAAEERVLIPDSAIGTDQSTQFAYIVVDGKIERRDLKLGAIVDGLRVVHDGLNGDEALVIEGLLMSRPGIEVNVQAETIQVADDGLPDTYQPLPPERWISAGLTSLPETEATAVLPDMDETANAARQKREQVQ</sequence>
<dbReference type="EMBL" id="SJPF01000004">
    <property type="protein sequence ID" value="TWT31354.1"/>
    <property type="molecule type" value="Genomic_DNA"/>
</dbReference>
<dbReference type="Gene3D" id="2.40.420.20">
    <property type="match status" value="1"/>
</dbReference>
<organism evidence="6 7">
    <name type="scientific">Blastopirellula retiformator</name>
    <dbReference type="NCBI Taxonomy" id="2527970"/>
    <lineage>
        <taxon>Bacteria</taxon>
        <taxon>Pseudomonadati</taxon>
        <taxon>Planctomycetota</taxon>
        <taxon>Planctomycetia</taxon>
        <taxon>Pirellulales</taxon>
        <taxon>Pirellulaceae</taxon>
        <taxon>Blastopirellula</taxon>
    </lineage>
</organism>
<dbReference type="Gene3D" id="2.40.30.170">
    <property type="match status" value="1"/>
</dbReference>
<keyword evidence="2" id="KW-0175">Coiled coil</keyword>
<dbReference type="InterPro" id="IPR006143">
    <property type="entry name" value="RND_pump_MFP"/>
</dbReference>
<dbReference type="Gene3D" id="1.10.287.470">
    <property type="entry name" value="Helix hairpin bin"/>
    <property type="match status" value="1"/>
</dbReference>
<dbReference type="NCBIfam" id="TIGR01730">
    <property type="entry name" value="RND_mfp"/>
    <property type="match status" value="1"/>
</dbReference>
<evidence type="ECO:0000259" key="4">
    <source>
        <dbReference type="Pfam" id="PF25917"/>
    </source>
</evidence>
<evidence type="ECO:0000259" key="3">
    <source>
        <dbReference type="Pfam" id="PF25876"/>
    </source>
</evidence>
<dbReference type="InterPro" id="IPR058626">
    <property type="entry name" value="MdtA-like_b-barrel"/>
</dbReference>
<evidence type="ECO:0000256" key="2">
    <source>
        <dbReference type="SAM" id="Coils"/>
    </source>
</evidence>
<dbReference type="Gene3D" id="2.40.50.100">
    <property type="match status" value="1"/>
</dbReference>
<dbReference type="PANTHER" id="PTHR30158">
    <property type="entry name" value="ACRA/E-RELATED COMPONENT OF DRUG EFFLUX TRANSPORTER"/>
    <property type="match status" value="1"/>
</dbReference>
<keyword evidence="7" id="KW-1185">Reference proteome</keyword>
<comment type="caution">
    <text evidence="6">The sequence shown here is derived from an EMBL/GenBank/DDBJ whole genome shotgun (WGS) entry which is preliminary data.</text>
</comment>
<name>A0A5C5UYD4_9BACT</name>
<evidence type="ECO:0000259" key="5">
    <source>
        <dbReference type="Pfam" id="PF25944"/>
    </source>
</evidence>
<feature type="domain" description="Multidrug resistance protein MdtA-like beta-barrel" evidence="5">
    <location>
        <begin position="269"/>
        <end position="356"/>
    </location>
</feature>
<dbReference type="GO" id="GO:0022857">
    <property type="term" value="F:transmembrane transporter activity"/>
    <property type="evidence" value="ECO:0007669"/>
    <property type="project" value="InterPro"/>
</dbReference>
<dbReference type="AlphaFoldDB" id="A0A5C5UYD4"/>
<evidence type="ECO:0000313" key="6">
    <source>
        <dbReference type="EMBL" id="TWT31354.1"/>
    </source>
</evidence>
<comment type="similarity">
    <text evidence="1">Belongs to the membrane fusion protein (MFP) (TC 8.A.1) family.</text>
</comment>
<feature type="coiled-coil region" evidence="2">
    <location>
        <begin position="116"/>
        <end position="198"/>
    </location>
</feature>
<reference evidence="6 7" key="1">
    <citation type="submission" date="2019-02" db="EMBL/GenBank/DDBJ databases">
        <title>Deep-cultivation of Planctomycetes and their phenomic and genomic characterization uncovers novel biology.</title>
        <authorList>
            <person name="Wiegand S."/>
            <person name="Jogler M."/>
            <person name="Boedeker C."/>
            <person name="Pinto D."/>
            <person name="Vollmers J."/>
            <person name="Rivas-Marin E."/>
            <person name="Kohn T."/>
            <person name="Peeters S.H."/>
            <person name="Heuer A."/>
            <person name="Rast P."/>
            <person name="Oberbeckmann S."/>
            <person name="Bunk B."/>
            <person name="Jeske O."/>
            <person name="Meyerdierks A."/>
            <person name="Storesund J.E."/>
            <person name="Kallscheuer N."/>
            <person name="Luecker S."/>
            <person name="Lage O.M."/>
            <person name="Pohl T."/>
            <person name="Merkel B.J."/>
            <person name="Hornburger P."/>
            <person name="Mueller R.-W."/>
            <person name="Bruemmer F."/>
            <person name="Labrenz M."/>
            <person name="Spormann A.M."/>
            <person name="Op Den Camp H."/>
            <person name="Overmann J."/>
            <person name="Amann R."/>
            <person name="Jetten M.S.M."/>
            <person name="Mascher T."/>
            <person name="Medema M.H."/>
            <person name="Devos D.P."/>
            <person name="Kaster A.-K."/>
            <person name="Ovreas L."/>
            <person name="Rohde M."/>
            <person name="Galperin M.Y."/>
            <person name="Jogler C."/>
        </authorList>
    </citation>
    <scope>NUCLEOTIDE SEQUENCE [LARGE SCALE GENOMIC DNA]</scope>
    <source>
        <strain evidence="6 7">Enr8</strain>
    </source>
</reference>
<dbReference type="SUPFAM" id="SSF111369">
    <property type="entry name" value="HlyD-like secretion proteins"/>
    <property type="match status" value="3"/>
</dbReference>
<dbReference type="Pfam" id="PF25876">
    <property type="entry name" value="HH_MFP_RND"/>
    <property type="match status" value="1"/>
</dbReference>
<dbReference type="Proteomes" id="UP000318878">
    <property type="component" value="Unassembled WGS sequence"/>
</dbReference>
<dbReference type="InterPro" id="IPR058625">
    <property type="entry name" value="MdtA-like_BSH"/>
</dbReference>